<sequence>MRHKPEARQRRGTKVVGDIRSNNATEVFDISADLRNAIQLINRLVGYLLIIPNW</sequence>
<reference evidence="2" key="1">
    <citation type="submission" date="2017-01" db="EMBL/GenBank/DDBJ databases">
        <authorList>
            <person name="Varghese N."/>
            <person name="Submissions S."/>
        </authorList>
    </citation>
    <scope>NUCLEOTIDE SEQUENCE [LARGE SCALE GENOMIC DNA]</scope>
    <source>
        <strain evidence="2">DSM 29430</strain>
    </source>
</reference>
<proteinExistence type="predicted"/>
<dbReference type="EMBL" id="FTOQ01000035">
    <property type="protein sequence ID" value="SIT18793.1"/>
    <property type="molecule type" value="Genomic_DNA"/>
</dbReference>
<evidence type="ECO:0000313" key="1">
    <source>
        <dbReference type="EMBL" id="SIT18793.1"/>
    </source>
</evidence>
<dbReference type="Proteomes" id="UP000186684">
    <property type="component" value="Unassembled WGS sequence"/>
</dbReference>
<keyword evidence="2" id="KW-1185">Reference proteome</keyword>
<dbReference type="AlphaFoldDB" id="A0A1N7Q7G6"/>
<evidence type="ECO:0000313" key="2">
    <source>
        <dbReference type="Proteomes" id="UP000186684"/>
    </source>
</evidence>
<dbReference type="STRING" id="633194.SAMN05421759_1353"/>
<name>A0A1N7Q7G6_9RHOB</name>
<protein>
    <submittedName>
        <fullName evidence="1">Uncharacterized protein</fullName>
    </submittedName>
</protein>
<organism evidence="1 2">
    <name type="scientific">Roseivivax lentus</name>
    <dbReference type="NCBI Taxonomy" id="633194"/>
    <lineage>
        <taxon>Bacteria</taxon>
        <taxon>Pseudomonadati</taxon>
        <taxon>Pseudomonadota</taxon>
        <taxon>Alphaproteobacteria</taxon>
        <taxon>Rhodobacterales</taxon>
        <taxon>Roseobacteraceae</taxon>
        <taxon>Roseivivax</taxon>
    </lineage>
</organism>
<gene>
    <name evidence="1" type="ORF">SAMN05421759_1353</name>
</gene>
<accession>A0A1N7Q7G6</accession>